<name>A0A975GJA2_9BACT</name>
<dbReference type="RefSeq" id="WP_207689015.1">
    <property type="nucleotide sequence ID" value="NZ_CP061799.1"/>
</dbReference>
<evidence type="ECO:0000256" key="1">
    <source>
        <dbReference type="SAM" id="Phobius"/>
    </source>
</evidence>
<organism evidence="2 3">
    <name type="scientific">Desulfonema limicola</name>
    <dbReference type="NCBI Taxonomy" id="45656"/>
    <lineage>
        <taxon>Bacteria</taxon>
        <taxon>Pseudomonadati</taxon>
        <taxon>Thermodesulfobacteriota</taxon>
        <taxon>Desulfobacteria</taxon>
        <taxon>Desulfobacterales</taxon>
        <taxon>Desulfococcaceae</taxon>
        <taxon>Desulfonema</taxon>
    </lineage>
</organism>
<keyword evidence="1" id="KW-0812">Transmembrane</keyword>
<dbReference type="AlphaFoldDB" id="A0A975GJA2"/>
<sequence length="129" mass="14377">MKKININEENGFSLLEVMISLVILAVGLLGIAMLQITAIRGNASGMKLTEASTLIGSKIEDYRQMVYEDVTDNVEENVKLHENDSRVYTRTTTVTENSPEPGLKTVTVELSWTDTRQHTVSFMTIISNL</sequence>
<keyword evidence="1" id="KW-1133">Transmembrane helix</keyword>
<feature type="transmembrane region" description="Helical" evidence="1">
    <location>
        <begin position="12"/>
        <end position="34"/>
    </location>
</feature>
<dbReference type="InterPro" id="IPR012902">
    <property type="entry name" value="N_methyl_site"/>
</dbReference>
<evidence type="ECO:0000313" key="3">
    <source>
        <dbReference type="Proteomes" id="UP000663720"/>
    </source>
</evidence>
<keyword evidence="3" id="KW-1185">Reference proteome</keyword>
<protein>
    <submittedName>
        <fullName evidence="2">Prepilin-type cleavage/methylation domain-containing protein</fullName>
    </submittedName>
</protein>
<proteinExistence type="predicted"/>
<dbReference type="Proteomes" id="UP000663720">
    <property type="component" value="Chromosome"/>
</dbReference>
<evidence type="ECO:0000313" key="2">
    <source>
        <dbReference type="EMBL" id="QTA83202.1"/>
    </source>
</evidence>
<dbReference type="NCBIfam" id="TIGR02532">
    <property type="entry name" value="IV_pilin_GFxxxE"/>
    <property type="match status" value="1"/>
</dbReference>
<dbReference type="Pfam" id="PF07963">
    <property type="entry name" value="N_methyl"/>
    <property type="match status" value="1"/>
</dbReference>
<dbReference type="KEGG" id="dli:dnl_55980"/>
<dbReference type="EMBL" id="CP061799">
    <property type="protein sequence ID" value="QTA83202.1"/>
    <property type="molecule type" value="Genomic_DNA"/>
</dbReference>
<accession>A0A975GJA2</accession>
<keyword evidence="1" id="KW-0472">Membrane</keyword>
<reference evidence="2" key="1">
    <citation type="journal article" date="2021" name="Microb. Physiol.">
        <title>Proteogenomic Insights into the Physiology of Marine, Sulfate-Reducing, Filamentous Desulfonema limicola and Desulfonema magnum.</title>
        <authorList>
            <person name="Schnaars V."/>
            <person name="Wohlbrand L."/>
            <person name="Scheve S."/>
            <person name="Hinrichs C."/>
            <person name="Reinhardt R."/>
            <person name="Rabus R."/>
        </authorList>
    </citation>
    <scope>NUCLEOTIDE SEQUENCE</scope>
    <source>
        <strain evidence="2">5ac10</strain>
    </source>
</reference>
<gene>
    <name evidence="2" type="ORF">dnl_55980</name>
</gene>